<comment type="caution">
    <text evidence="2">The sequence shown here is derived from an EMBL/GenBank/DDBJ whole genome shotgun (WGS) entry which is preliminary data.</text>
</comment>
<evidence type="ECO:0000313" key="3">
    <source>
        <dbReference type="Proteomes" id="UP001227192"/>
    </source>
</evidence>
<sequence>MLSGLGVRTRCHEGRMSWSLRDEALVIVLVGDARAVEAAVRARRNMGGYLLGLVVFLVWVEEVYWLVVLGNMNGE</sequence>
<proteinExistence type="predicted"/>
<protein>
    <submittedName>
        <fullName evidence="2">Uncharacterized protein</fullName>
    </submittedName>
</protein>
<evidence type="ECO:0000256" key="1">
    <source>
        <dbReference type="SAM" id="Phobius"/>
    </source>
</evidence>
<keyword evidence="1" id="KW-0812">Transmembrane</keyword>
<dbReference type="AlphaFoldDB" id="A0AAI9X912"/>
<gene>
    <name evidence="2" type="ORF">VN97_g5636</name>
</gene>
<name>A0AAI9X912_PENTH</name>
<dbReference type="Proteomes" id="UP001227192">
    <property type="component" value="Unassembled WGS sequence"/>
</dbReference>
<keyword evidence="3" id="KW-1185">Reference proteome</keyword>
<organism evidence="2 3">
    <name type="scientific">Penicillium thymicola</name>
    <dbReference type="NCBI Taxonomy" id="293382"/>
    <lineage>
        <taxon>Eukaryota</taxon>
        <taxon>Fungi</taxon>
        <taxon>Dikarya</taxon>
        <taxon>Ascomycota</taxon>
        <taxon>Pezizomycotina</taxon>
        <taxon>Eurotiomycetes</taxon>
        <taxon>Eurotiomycetidae</taxon>
        <taxon>Eurotiales</taxon>
        <taxon>Aspergillaceae</taxon>
        <taxon>Penicillium</taxon>
    </lineage>
</organism>
<keyword evidence="1" id="KW-0472">Membrane</keyword>
<keyword evidence="1" id="KW-1133">Transmembrane helix</keyword>
<reference evidence="2" key="1">
    <citation type="submission" date="2015-06" db="EMBL/GenBank/DDBJ databases">
        <authorList>
            <person name="Nguyen H."/>
        </authorList>
    </citation>
    <scope>NUCLEOTIDE SEQUENCE</scope>
    <source>
        <strain evidence="2">DAOM 180753</strain>
    </source>
</reference>
<reference evidence="2" key="2">
    <citation type="journal article" date="2016" name="Fungal Biol.">
        <title>Ochratoxin A production by Penicillium thymicola.</title>
        <authorList>
            <person name="Nguyen H.D.T."/>
            <person name="McMullin D.R."/>
            <person name="Ponomareva E."/>
            <person name="Riley R."/>
            <person name="Pomraning K.R."/>
            <person name="Baker S.E."/>
            <person name="Seifert K.A."/>
        </authorList>
    </citation>
    <scope>NUCLEOTIDE SEQUENCE</scope>
    <source>
        <strain evidence="2">DAOM 180753</strain>
    </source>
</reference>
<evidence type="ECO:0000313" key="2">
    <source>
        <dbReference type="EMBL" id="KAJ9487663.1"/>
    </source>
</evidence>
<dbReference type="EMBL" id="LACB01000149">
    <property type="protein sequence ID" value="KAJ9487663.1"/>
    <property type="molecule type" value="Genomic_DNA"/>
</dbReference>
<feature type="transmembrane region" description="Helical" evidence="1">
    <location>
        <begin position="49"/>
        <end position="67"/>
    </location>
</feature>
<accession>A0AAI9X912</accession>